<dbReference type="EMBL" id="VCHE01000027">
    <property type="protein sequence ID" value="KAB2576079.1"/>
    <property type="molecule type" value="Genomic_DNA"/>
</dbReference>
<dbReference type="AlphaFoldDB" id="A0A5N5DE79"/>
<feature type="domain" description="DUF7924" evidence="2">
    <location>
        <begin position="179"/>
        <end position="346"/>
    </location>
</feature>
<protein>
    <recommendedName>
        <fullName evidence="2">DUF7924 domain-containing protein</fullName>
    </recommendedName>
</protein>
<evidence type="ECO:0000313" key="4">
    <source>
        <dbReference type="Proteomes" id="UP000325902"/>
    </source>
</evidence>
<feature type="region of interest" description="Disordered" evidence="1">
    <location>
        <begin position="380"/>
        <end position="419"/>
    </location>
</feature>
<sequence>MKPSLGLSSGQRATDDDNSSNGSSTPRGRPCAPNGSRKNRGHATAKYNDSANSSPIQRDRSNSPSLSSTGLTSSVASQGVPPSLPHTQLSTFHPKPEALKELIDHITSPPLTSTPSEDTCRLVKQWRLSQYRDVREREHHFGPLLGWPSEYAMGVTSEFHMDKALRAAFAPQDAELERRLGLPPVRPTFTYGFTSTAFTAPQKALMAGMLDSAKVMPAGEDPQFPFLAQKWINDSDSRREAEREMARAGATMCRALSKFYREVCKWEEVDVDDMLTFTMVVSPEVCRLFVNWFEKSRSDDQLRFHKDLVYAAFMEDEMQVQKMRTICDRIKDWMRDLRLMNLKDALDIMIDANAIDAAKAKEEEKKRQILDKMDWIEEQRASEVEKRRTNGSTTNGLTTNESTTNGPITNEPSEEYGSL</sequence>
<feature type="compositionally biased region" description="Low complexity" evidence="1">
    <location>
        <begin position="62"/>
        <end position="77"/>
    </location>
</feature>
<dbReference type="OrthoDB" id="5426775at2759"/>
<dbReference type="Proteomes" id="UP000325902">
    <property type="component" value="Unassembled WGS sequence"/>
</dbReference>
<keyword evidence="4" id="KW-1185">Reference proteome</keyword>
<dbReference type="Pfam" id="PF25545">
    <property type="entry name" value="DUF7924"/>
    <property type="match status" value="1"/>
</dbReference>
<organism evidence="3 4">
    <name type="scientific">Lasiodiplodia theobromae</name>
    <dbReference type="NCBI Taxonomy" id="45133"/>
    <lineage>
        <taxon>Eukaryota</taxon>
        <taxon>Fungi</taxon>
        <taxon>Dikarya</taxon>
        <taxon>Ascomycota</taxon>
        <taxon>Pezizomycotina</taxon>
        <taxon>Dothideomycetes</taxon>
        <taxon>Dothideomycetes incertae sedis</taxon>
        <taxon>Botryosphaeriales</taxon>
        <taxon>Botryosphaeriaceae</taxon>
        <taxon>Lasiodiplodia</taxon>
    </lineage>
</organism>
<name>A0A5N5DE79_9PEZI</name>
<dbReference type="PANTHER" id="PTHR42470:SF2">
    <property type="match status" value="1"/>
</dbReference>
<comment type="caution">
    <text evidence="3">The sequence shown here is derived from an EMBL/GenBank/DDBJ whole genome shotgun (WGS) entry which is preliminary data.</text>
</comment>
<feature type="compositionally biased region" description="Polar residues" evidence="1">
    <location>
        <begin position="1"/>
        <end position="12"/>
    </location>
</feature>
<reference evidence="3 4" key="1">
    <citation type="journal article" date="2019" name="Sci. Rep.">
        <title>A multi-omics analysis of the grapevine pathogen Lasiodiplodia theobromae reveals that temperature affects the expression of virulence- and pathogenicity-related genes.</title>
        <authorList>
            <person name="Felix C."/>
            <person name="Meneses R."/>
            <person name="Goncalves M.F.M."/>
            <person name="Tilleman L."/>
            <person name="Duarte A.S."/>
            <person name="Jorrin-Novo J.V."/>
            <person name="Van de Peer Y."/>
            <person name="Deforce D."/>
            <person name="Van Nieuwerburgh F."/>
            <person name="Esteves A.C."/>
            <person name="Alves A."/>
        </authorList>
    </citation>
    <scope>NUCLEOTIDE SEQUENCE [LARGE SCALE GENOMIC DNA]</scope>
    <source>
        <strain evidence="3 4">LA-SOL3</strain>
    </source>
</reference>
<dbReference type="PANTHER" id="PTHR42470">
    <property type="entry name" value="VAST DOMAIN-CONTAINING PROTEIN"/>
    <property type="match status" value="1"/>
</dbReference>
<feature type="region of interest" description="Disordered" evidence="1">
    <location>
        <begin position="1"/>
        <end position="91"/>
    </location>
</feature>
<proteinExistence type="predicted"/>
<evidence type="ECO:0000313" key="3">
    <source>
        <dbReference type="EMBL" id="KAB2576079.1"/>
    </source>
</evidence>
<feature type="compositionally biased region" description="Low complexity" evidence="1">
    <location>
        <begin position="390"/>
        <end position="406"/>
    </location>
</feature>
<evidence type="ECO:0000256" key="1">
    <source>
        <dbReference type="SAM" id="MobiDB-lite"/>
    </source>
</evidence>
<evidence type="ECO:0000259" key="2">
    <source>
        <dbReference type="Pfam" id="PF25545"/>
    </source>
</evidence>
<gene>
    <name evidence="3" type="ORF">DBV05_g5317</name>
</gene>
<accession>A0A5N5DE79</accession>
<dbReference type="InterPro" id="IPR057684">
    <property type="entry name" value="DUF7924"/>
</dbReference>
<feature type="compositionally biased region" description="Polar residues" evidence="1">
    <location>
        <begin position="47"/>
        <end position="56"/>
    </location>
</feature>